<evidence type="ECO:0000313" key="12">
    <source>
        <dbReference type="Proteomes" id="UP000286997"/>
    </source>
</evidence>
<comment type="cofactor">
    <cofactor evidence="1">
        <name>Mo-bis(molybdopterin guanine dinucleotide)</name>
        <dbReference type="ChEBI" id="CHEBI:60539"/>
    </cofactor>
</comment>
<keyword evidence="4" id="KW-0004">4Fe-4S</keyword>
<dbReference type="InterPro" id="IPR009010">
    <property type="entry name" value="Asp_de-COase-like_dom_sf"/>
</dbReference>
<keyword evidence="8" id="KW-0408">Iron</keyword>
<dbReference type="PANTHER" id="PTHR43105:SF4">
    <property type="entry name" value="PROTEIN YDEP"/>
    <property type="match status" value="1"/>
</dbReference>
<dbReference type="InterPro" id="IPR010046">
    <property type="entry name" value="Mopterin_OxRdtse_a_bac"/>
</dbReference>
<keyword evidence="6" id="KW-0479">Metal-binding</keyword>
<dbReference type="NCBIfam" id="TIGR01701">
    <property type="entry name" value="Fdhalpha-like"/>
    <property type="match status" value="1"/>
</dbReference>
<dbReference type="Gene3D" id="3.40.50.740">
    <property type="match status" value="1"/>
</dbReference>
<dbReference type="PIRSF" id="PIRSF000144">
    <property type="entry name" value="CbbBc"/>
    <property type="match status" value="1"/>
</dbReference>
<dbReference type="InterPro" id="IPR006656">
    <property type="entry name" value="Mopterin_OxRdtase"/>
</dbReference>
<comment type="similarity">
    <text evidence="3">Belongs to the prokaryotic molybdopterin-containing oxidoreductase family.</text>
</comment>
<dbReference type="SUPFAM" id="SSF50692">
    <property type="entry name" value="ADC-like"/>
    <property type="match status" value="1"/>
</dbReference>
<comment type="caution">
    <text evidence="11">The sequence shown here is derived from an EMBL/GenBank/DDBJ whole genome shotgun (WGS) entry which is preliminary data.</text>
</comment>
<dbReference type="GO" id="GO:0051539">
    <property type="term" value="F:4 iron, 4 sulfur cluster binding"/>
    <property type="evidence" value="ECO:0007669"/>
    <property type="project" value="UniProtKB-KW"/>
</dbReference>
<dbReference type="CDD" id="cd02787">
    <property type="entry name" value="MopB_CT_ydeP"/>
    <property type="match status" value="1"/>
</dbReference>
<reference evidence="11 12" key="1">
    <citation type="submission" date="2019-01" db="EMBL/GenBank/DDBJ databases">
        <authorList>
            <person name="Chen W.-M."/>
        </authorList>
    </citation>
    <scope>NUCLEOTIDE SEQUENCE [LARGE SCALE GENOMIC DNA]</scope>
    <source>
        <strain evidence="11 12">TER-1</strain>
    </source>
</reference>
<dbReference type="CDD" id="cd02767">
    <property type="entry name" value="MopB_ydeP"/>
    <property type="match status" value="1"/>
</dbReference>
<organism evidence="11 12">
    <name type="scientific">Methylobacterium oryzihabitans</name>
    <dbReference type="NCBI Taxonomy" id="2499852"/>
    <lineage>
        <taxon>Bacteria</taxon>
        <taxon>Pseudomonadati</taxon>
        <taxon>Pseudomonadota</taxon>
        <taxon>Alphaproteobacteria</taxon>
        <taxon>Hyphomicrobiales</taxon>
        <taxon>Methylobacteriaceae</taxon>
        <taxon>Methylobacterium</taxon>
    </lineage>
</organism>
<name>A0A437PFN2_9HYPH</name>
<evidence type="ECO:0000256" key="5">
    <source>
        <dbReference type="ARBA" id="ARBA00022505"/>
    </source>
</evidence>
<dbReference type="InterPro" id="IPR050123">
    <property type="entry name" value="Prok_molybdopt-oxidoreductase"/>
</dbReference>
<evidence type="ECO:0000256" key="6">
    <source>
        <dbReference type="ARBA" id="ARBA00022723"/>
    </source>
</evidence>
<keyword evidence="12" id="KW-1185">Reference proteome</keyword>
<evidence type="ECO:0000256" key="7">
    <source>
        <dbReference type="ARBA" id="ARBA00023002"/>
    </source>
</evidence>
<dbReference type="Proteomes" id="UP000286997">
    <property type="component" value="Unassembled WGS sequence"/>
</dbReference>
<evidence type="ECO:0000256" key="1">
    <source>
        <dbReference type="ARBA" id="ARBA00001942"/>
    </source>
</evidence>
<evidence type="ECO:0000259" key="10">
    <source>
        <dbReference type="Pfam" id="PF00384"/>
    </source>
</evidence>
<gene>
    <name evidence="11" type="ORF">EOE48_03050</name>
</gene>
<dbReference type="InterPro" id="IPR041953">
    <property type="entry name" value="YdeP_MopB"/>
</dbReference>
<evidence type="ECO:0000256" key="8">
    <source>
        <dbReference type="ARBA" id="ARBA00023004"/>
    </source>
</evidence>
<protein>
    <submittedName>
        <fullName evidence="11">Formate dehydrogenase</fullName>
    </submittedName>
</protein>
<evidence type="ECO:0000256" key="2">
    <source>
        <dbReference type="ARBA" id="ARBA00001966"/>
    </source>
</evidence>
<dbReference type="GO" id="GO:0016020">
    <property type="term" value="C:membrane"/>
    <property type="evidence" value="ECO:0007669"/>
    <property type="project" value="TreeGrafter"/>
</dbReference>
<dbReference type="OrthoDB" id="5287431at2"/>
<keyword evidence="5" id="KW-0500">Molybdenum</keyword>
<dbReference type="PANTHER" id="PTHR43105">
    <property type="entry name" value="RESPIRATORY NITRATE REDUCTASE"/>
    <property type="match status" value="1"/>
</dbReference>
<dbReference type="RefSeq" id="WP_127727308.1">
    <property type="nucleotide sequence ID" value="NZ_SACP01000002.1"/>
</dbReference>
<comment type="cofactor">
    <cofactor evidence="2">
        <name>[4Fe-4S] cluster</name>
        <dbReference type="ChEBI" id="CHEBI:49883"/>
    </cofactor>
</comment>
<dbReference type="AlphaFoldDB" id="A0A437PFN2"/>
<evidence type="ECO:0000256" key="3">
    <source>
        <dbReference type="ARBA" id="ARBA00010312"/>
    </source>
</evidence>
<feature type="domain" description="Molybdopterin oxidoreductase" evidence="10">
    <location>
        <begin position="110"/>
        <end position="492"/>
    </location>
</feature>
<dbReference type="Pfam" id="PF00384">
    <property type="entry name" value="Molybdopterin"/>
    <property type="match status" value="1"/>
</dbReference>
<dbReference type="EMBL" id="SACP01000002">
    <property type="protein sequence ID" value="RVU21088.1"/>
    <property type="molecule type" value="Genomic_DNA"/>
</dbReference>
<dbReference type="Gene3D" id="3.40.228.10">
    <property type="entry name" value="Dimethylsulfoxide Reductase, domain 2"/>
    <property type="match status" value="1"/>
</dbReference>
<dbReference type="SUPFAM" id="SSF53706">
    <property type="entry name" value="Formate dehydrogenase/DMSO reductase, domains 1-3"/>
    <property type="match status" value="1"/>
</dbReference>
<keyword evidence="7" id="KW-0560">Oxidoreductase</keyword>
<evidence type="ECO:0000313" key="11">
    <source>
        <dbReference type="EMBL" id="RVU21088.1"/>
    </source>
</evidence>
<sequence length="789" mass="86814">MANRVSFKPYAGPAGGWGSARSLGNILARENVLASGALLLTRHNKVDGFQCVGCAWVKPAQPLPFEFCENGAKTVAWEITNHRCTPEFFAEHTVTELLGWDDYHLERPGRLTHPMRYDAASDRYVPVSWGSAIEEIARELRASRARDPKRAVFYSSGRCSNEASYLYGLFARLYGNNNLPDSSNLCHETTSVALPASIGQAIGSVSLADFAKADCFLFFGQNPGSNSPRMLHPLQEASERGAAIITYNPLRERGLERFTNPQSPTEMLTRRDTPISSQYHQVKTGGDLAALTAICKAVVEIDDAAARDGGAPVLDRAFIAAHTHGFDEFLAWLRRQDWAELERRAGLPRQAMEATAAVYARATATIGIYGMGLTQHRAGVETVQMLVNLLLMRGNIGRGGAGICPVRGHSNVQGQRTMGVTEKPELVPLDRLAQQYGFEPPRDEGYASVDACEAIIAGEVDCFIELGGNFVRAVPDRSVIEPAWRRLRLTVNAITKLNRTALIPGEISYILPVLGRIETDRQGTGIQSVSMEDTSGCIHGSRGMRTPASPHLISEIRLVAELGKRVLEPNPRVPWDAWSNDYRLIRAAIGETFPETFHDYDRRMWEPGGFQRVLPACKREWHTPTGRANFITPGALDEDPDMPGDEPDILRMMTLRSNDQFNTTVFGYDDRFRGIKGTRDVLLMNRTDIDRLNLEPGGMVRVETVANDGVRRELAGLTVVPYDVPIGCVGAYYPEANILLPLWHYAVGSKTPAAKSIPVRVHRMEAGSALARTTQGRPAHAMQADAQGA</sequence>
<evidence type="ECO:0000256" key="9">
    <source>
        <dbReference type="ARBA" id="ARBA00023014"/>
    </source>
</evidence>
<evidence type="ECO:0000256" key="4">
    <source>
        <dbReference type="ARBA" id="ARBA00022485"/>
    </source>
</evidence>
<dbReference type="GO" id="GO:0030151">
    <property type="term" value="F:molybdenum ion binding"/>
    <property type="evidence" value="ECO:0007669"/>
    <property type="project" value="InterPro"/>
</dbReference>
<keyword evidence="9" id="KW-0411">Iron-sulfur</keyword>
<proteinExistence type="inferred from homology"/>
<dbReference type="GO" id="GO:0008863">
    <property type="term" value="F:formate dehydrogenase (NAD+) activity"/>
    <property type="evidence" value="ECO:0007669"/>
    <property type="project" value="InterPro"/>
</dbReference>
<accession>A0A437PFN2</accession>
<dbReference type="InterPro" id="IPR037951">
    <property type="entry name" value="MopB_CT_YdeP"/>
</dbReference>